<sequence>MRMRSVESCAYIRPNSQPVTNTTIMVAHLVHHAVRRGVEHVHQHLTKEQFISKLEQDAQAYENAGPRMEVNPRELLPVAITGLIAFFIVWSISYTIGEVAVSLASIESTSRTTVVESKPPAYTEEPLEKEPLMAAEPDAETDVEITVIEHKPITSKIRTTIARLHEVGGFRARWRGVGLSMLYHFLHAMVANFLAAFFGVGLFGESLIYIFVSVGLARLHMAWTHKMIAHPSSKPWFRSVPARKDCKAILLPAFVYAAAQQATIILPVGVAFALGLMQPPAGHSNGEMSHHDCRKMALFGLRFLAVPITYIMVGLAILLPASVTLTRIEASLLPEDQETIVPFDKAAMVGDIDVSARGGCRALFVQAWRSFDRSARLRLIKLYAKMIMAQVAVLFVAAHLMVAELYLIGGERIGVFMKSAAAQMKLTAIEAHEAHAKGN</sequence>
<name>A0AAV9PSD9_9PEZI</name>
<dbReference type="AlphaFoldDB" id="A0AAV9PSD9"/>
<accession>A0AAV9PSD9</accession>
<dbReference type="GeneID" id="89922226"/>
<protein>
    <submittedName>
        <fullName evidence="2">Uncharacterized protein</fullName>
    </submittedName>
</protein>
<keyword evidence="1" id="KW-0472">Membrane</keyword>
<organism evidence="2 3">
    <name type="scientific">Saxophila tyrrhenica</name>
    <dbReference type="NCBI Taxonomy" id="1690608"/>
    <lineage>
        <taxon>Eukaryota</taxon>
        <taxon>Fungi</taxon>
        <taxon>Dikarya</taxon>
        <taxon>Ascomycota</taxon>
        <taxon>Pezizomycotina</taxon>
        <taxon>Dothideomycetes</taxon>
        <taxon>Dothideomycetidae</taxon>
        <taxon>Mycosphaerellales</taxon>
        <taxon>Extremaceae</taxon>
        <taxon>Saxophila</taxon>
    </lineage>
</organism>
<feature type="transmembrane region" description="Helical" evidence="1">
    <location>
        <begin position="382"/>
        <end position="408"/>
    </location>
</feature>
<feature type="transmembrane region" description="Helical" evidence="1">
    <location>
        <begin position="296"/>
        <end position="319"/>
    </location>
</feature>
<evidence type="ECO:0000256" key="1">
    <source>
        <dbReference type="SAM" id="Phobius"/>
    </source>
</evidence>
<comment type="caution">
    <text evidence="2">The sequence shown here is derived from an EMBL/GenBank/DDBJ whole genome shotgun (WGS) entry which is preliminary data.</text>
</comment>
<proteinExistence type="predicted"/>
<keyword evidence="1" id="KW-0812">Transmembrane</keyword>
<evidence type="ECO:0000313" key="2">
    <source>
        <dbReference type="EMBL" id="KAK5175737.1"/>
    </source>
</evidence>
<reference evidence="2 3" key="1">
    <citation type="submission" date="2023-08" db="EMBL/GenBank/DDBJ databases">
        <title>Black Yeasts Isolated from many extreme environments.</title>
        <authorList>
            <person name="Coleine C."/>
            <person name="Stajich J.E."/>
            <person name="Selbmann L."/>
        </authorList>
    </citation>
    <scope>NUCLEOTIDE SEQUENCE [LARGE SCALE GENOMIC DNA]</scope>
    <source>
        <strain evidence="2 3">CCFEE 5935</strain>
    </source>
</reference>
<keyword evidence="1" id="KW-1133">Transmembrane helix</keyword>
<feature type="transmembrane region" description="Helical" evidence="1">
    <location>
        <begin position="75"/>
        <end position="96"/>
    </location>
</feature>
<keyword evidence="3" id="KW-1185">Reference proteome</keyword>
<dbReference type="RefSeq" id="XP_064664375.1">
    <property type="nucleotide sequence ID" value="XM_064798141.1"/>
</dbReference>
<dbReference type="EMBL" id="JAVRRT010000001">
    <property type="protein sequence ID" value="KAK5175737.1"/>
    <property type="molecule type" value="Genomic_DNA"/>
</dbReference>
<evidence type="ECO:0000313" key="3">
    <source>
        <dbReference type="Proteomes" id="UP001337655"/>
    </source>
</evidence>
<feature type="transmembrane region" description="Helical" evidence="1">
    <location>
        <begin position="249"/>
        <end position="276"/>
    </location>
</feature>
<dbReference type="Proteomes" id="UP001337655">
    <property type="component" value="Unassembled WGS sequence"/>
</dbReference>
<gene>
    <name evidence="2" type="ORF">LTR77_000876</name>
</gene>